<proteinExistence type="predicted"/>
<dbReference type="RefSeq" id="WP_247245260.1">
    <property type="nucleotide sequence ID" value="NZ_JALJRA010000014.1"/>
</dbReference>
<gene>
    <name evidence="1" type="ORF">ABID21_003575</name>
</gene>
<keyword evidence="2" id="KW-1185">Reference proteome</keyword>
<sequence>MAQDLAAAGEPPGGFTCRKSLWCVAKTKEGVKPASVEDSRITGLGCDLAGLLVTWRARFEECRSGALLVSGNALRKTGALEISLGGSTNPSRWNANAAIAGARRPWTEHRLYDWRSDRAEERSLCR</sequence>
<dbReference type="Proteomes" id="UP001549031">
    <property type="component" value="Unassembled WGS sequence"/>
</dbReference>
<comment type="caution">
    <text evidence="1">The sequence shown here is derived from an EMBL/GenBank/DDBJ whole genome shotgun (WGS) entry which is preliminary data.</text>
</comment>
<name>A0ABV2HA70_9HYPH</name>
<organism evidence="1 2">
    <name type="scientific">Pseudorhizobium tarimense</name>
    <dbReference type="NCBI Taxonomy" id="1079109"/>
    <lineage>
        <taxon>Bacteria</taxon>
        <taxon>Pseudomonadati</taxon>
        <taxon>Pseudomonadota</taxon>
        <taxon>Alphaproteobacteria</taxon>
        <taxon>Hyphomicrobiales</taxon>
        <taxon>Rhizobiaceae</taxon>
        <taxon>Rhizobium/Agrobacterium group</taxon>
        <taxon>Pseudorhizobium</taxon>
    </lineage>
</organism>
<evidence type="ECO:0000313" key="2">
    <source>
        <dbReference type="Proteomes" id="UP001549031"/>
    </source>
</evidence>
<protein>
    <submittedName>
        <fullName evidence="1">Uncharacterized protein</fullName>
    </submittedName>
</protein>
<evidence type="ECO:0000313" key="1">
    <source>
        <dbReference type="EMBL" id="MET3587450.1"/>
    </source>
</evidence>
<reference evidence="1 2" key="1">
    <citation type="submission" date="2024-06" db="EMBL/GenBank/DDBJ databases">
        <title>Genomic Encyclopedia of Type Strains, Phase IV (KMG-IV): sequencing the most valuable type-strain genomes for metagenomic binning, comparative biology and taxonomic classification.</title>
        <authorList>
            <person name="Goeker M."/>
        </authorList>
    </citation>
    <scope>NUCLEOTIDE SEQUENCE [LARGE SCALE GENOMIC DNA]</scope>
    <source>
        <strain evidence="1 2">DSM 105042</strain>
    </source>
</reference>
<dbReference type="EMBL" id="JBEPLJ010000014">
    <property type="protein sequence ID" value="MET3587450.1"/>
    <property type="molecule type" value="Genomic_DNA"/>
</dbReference>
<accession>A0ABV2HA70</accession>